<dbReference type="RefSeq" id="WP_093184812.1">
    <property type="nucleotide sequence ID" value="NZ_FMYH01000006.1"/>
</dbReference>
<name>A0A1G6TK82_9MICO</name>
<dbReference type="Proteomes" id="UP000199039">
    <property type="component" value="Unassembled WGS sequence"/>
</dbReference>
<reference evidence="2 3" key="1">
    <citation type="submission" date="2016-09" db="EMBL/GenBank/DDBJ databases">
        <authorList>
            <person name="Capua I."/>
            <person name="De Benedictis P."/>
            <person name="Joannis T."/>
            <person name="Lombin L.H."/>
            <person name="Cattoli G."/>
        </authorList>
    </citation>
    <scope>NUCLEOTIDE SEQUENCE [LARGE SCALE GENOMIC DNA]</scope>
    <source>
        <strain evidence="2 3">ISLP-3</strain>
    </source>
</reference>
<evidence type="ECO:0000313" key="2">
    <source>
        <dbReference type="EMBL" id="SDD29429.1"/>
    </source>
</evidence>
<dbReference type="AlphaFoldDB" id="A0A1G6TK82"/>
<keyword evidence="1" id="KW-0472">Membrane</keyword>
<keyword evidence="1" id="KW-1133">Transmembrane helix</keyword>
<protein>
    <submittedName>
        <fullName evidence="2">Uncharacterized membrane protein</fullName>
    </submittedName>
</protein>
<feature type="transmembrane region" description="Helical" evidence="1">
    <location>
        <begin position="140"/>
        <end position="163"/>
    </location>
</feature>
<feature type="transmembrane region" description="Helical" evidence="1">
    <location>
        <begin position="96"/>
        <end position="128"/>
    </location>
</feature>
<dbReference type="EMBL" id="FMYH01000006">
    <property type="protein sequence ID" value="SDD29429.1"/>
    <property type="molecule type" value="Genomic_DNA"/>
</dbReference>
<accession>A0A1G6TK82</accession>
<evidence type="ECO:0000256" key="1">
    <source>
        <dbReference type="SAM" id="Phobius"/>
    </source>
</evidence>
<keyword evidence="3" id="KW-1185">Reference proteome</keyword>
<evidence type="ECO:0000313" key="3">
    <source>
        <dbReference type="Proteomes" id="UP000199039"/>
    </source>
</evidence>
<organism evidence="2 3">
    <name type="scientific">Sanguibacter gelidistatuariae</name>
    <dbReference type="NCBI Taxonomy" id="1814289"/>
    <lineage>
        <taxon>Bacteria</taxon>
        <taxon>Bacillati</taxon>
        <taxon>Actinomycetota</taxon>
        <taxon>Actinomycetes</taxon>
        <taxon>Micrococcales</taxon>
        <taxon>Sanguibacteraceae</taxon>
        <taxon>Sanguibacter</taxon>
    </lineage>
</organism>
<gene>
    <name evidence="2" type="ORF">SAMN05216410_3131</name>
</gene>
<proteinExistence type="predicted"/>
<sequence length="187" mass="18971">MGAARPGTRGSTLPKAFETYLGAIERALVDAPPPLRETVLADMRAQVDNNLSRLDHPVGWSEGEAILARLGTPVEVLARHGYVLTVASGGPGRSSVAAVAVGVVGLGLLPVLPPLAVAAALAAFVLGLRGAFRPGPDHTLSVVALVLGSVGLLCCALAASWLLPAQEGPTVPEPVVSVQTDRPDATG</sequence>
<keyword evidence="1" id="KW-0812">Transmembrane</keyword>